<dbReference type="NCBIfam" id="NF008528">
    <property type="entry name" value="PRK11463.1-2"/>
    <property type="match status" value="1"/>
</dbReference>
<name>A0A6F8ZDJ2_9FIRM</name>
<gene>
    <name evidence="2" type="ORF">R50_0495</name>
</gene>
<evidence type="ECO:0000313" key="3">
    <source>
        <dbReference type="Proteomes" id="UP000503399"/>
    </source>
</evidence>
<feature type="transmembrane region" description="Helical" evidence="1">
    <location>
        <begin position="32"/>
        <end position="54"/>
    </location>
</feature>
<protein>
    <recommendedName>
        <fullName evidence="4">FxsA family protein</fullName>
    </recommendedName>
</protein>
<keyword evidence="1" id="KW-1133">Transmembrane helix</keyword>
<dbReference type="AlphaFoldDB" id="A0A6F8ZDJ2"/>
<dbReference type="KEGG" id="hfv:R50_0495"/>
<dbReference type="Proteomes" id="UP000503399">
    <property type="component" value="Chromosome"/>
</dbReference>
<keyword evidence="3" id="KW-1185">Reference proteome</keyword>
<accession>A0A6F8ZDJ2</accession>
<proteinExistence type="predicted"/>
<dbReference type="EMBL" id="LR778114">
    <property type="protein sequence ID" value="CAB1128001.1"/>
    <property type="molecule type" value="Genomic_DNA"/>
</dbReference>
<reference evidence="2 3" key="1">
    <citation type="submission" date="2020-02" db="EMBL/GenBank/DDBJ databases">
        <authorList>
            <person name="Hogendoorn C."/>
        </authorList>
    </citation>
    <scope>NUCLEOTIDE SEQUENCE [LARGE SCALE GENOMIC DNA]</scope>
    <source>
        <strain evidence="2">R501</strain>
    </source>
</reference>
<dbReference type="GO" id="GO:0016020">
    <property type="term" value="C:membrane"/>
    <property type="evidence" value="ECO:0007669"/>
    <property type="project" value="InterPro"/>
</dbReference>
<evidence type="ECO:0000256" key="1">
    <source>
        <dbReference type="SAM" id="Phobius"/>
    </source>
</evidence>
<keyword evidence="1" id="KW-0472">Membrane</keyword>
<sequence length="128" mass="13828">MAAIWLLLGAVPVVELAATLLLARWAGWPFTLLWTAGSTAVGIGFGWWGTRHWLRTVRAEWRAEGFPIHRLGEGLVAALALLLVVTPGPLTGVAGLVLSVPAVRSRAGARLARWAGRRLAARLWPPRL</sequence>
<feature type="transmembrane region" description="Helical" evidence="1">
    <location>
        <begin position="75"/>
        <end position="98"/>
    </location>
</feature>
<evidence type="ECO:0000313" key="2">
    <source>
        <dbReference type="EMBL" id="CAB1128001.1"/>
    </source>
</evidence>
<evidence type="ECO:0008006" key="4">
    <source>
        <dbReference type="Google" id="ProtNLM"/>
    </source>
</evidence>
<keyword evidence="1" id="KW-0812">Transmembrane</keyword>
<dbReference type="Pfam" id="PF04186">
    <property type="entry name" value="FxsA"/>
    <property type="match status" value="1"/>
</dbReference>
<dbReference type="InterPro" id="IPR007313">
    <property type="entry name" value="FxsA"/>
</dbReference>
<organism evidence="2 3">
    <name type="scientific">Candidatus Hydrogenisulfobacillus filiaventi</name>
    <dbReference type="NCBI Taxonomy" id="2707344"/>
    <lineage>
        <taxon>Bacteria</taxon>
        <taxon>Bacillati</taxon>
        <taxon>Bacillota</taxon>
        <taxon>Clostridia</taxon>
        <taxon>Eubacteriales</taxon>
        <taxon>Clostridiales Family XVII. Incertae Sedis</taxon>
        <taxon>Candidatus Hydrogenisulfobacillus</taxon>
    </lineage>
</organism>